<keyword evidence="4" id="KW-0238">DNA-binding</keyword>
<comment type="subcellular location">
    <subcellularLocation>
        <location evidence="1">Nucleus</location>
    </subcellularLocation>
</comment>
<keyword evidence="10" id="KW-1185">Reference proteome</keyword>
<dbReference type="Proteomes" id="UP001632038">
    <property type="component" value="Unassembled WGS sequence"/>
</dbReference>
<dbReference type="FunFam" id="4.10.280.10:FF:000032">
    <property type="entry name" value="Transcription factor bHLH123 family"/>
    <property type="match status" value="1"/>
</dbReference>
<reference evidence="10" key="1">
    <citation type="journal article" date="2024" name="IScience">
        <title>Strigolactones Initiate the Formation of Haustorium-like Structures in Castilleja.</title>
        <authorList>
            <person name="Buerger M."/>
            <person name="Peterson D."/>
            <person name="Chory J."/>
        </authorList>
    </citation>
    <scope>NUCLEOTIDE SEQUENCE [LARGE SCALE GENOMIC DNA]</scope>
</reference>
<feature type="domain" description="BHLH" evidence="8">
    <location>
        <begin position="232"/>
        <end position="281"/>
    </location>
</feature>
<dbReference type="InterPro" id="IPR036638">
    <property type="entry name" value="HLH_DNA-bd_sf"/>
</dbReference>
<evidence type="ECO:0000256" key="7">
    <source>
        <dbReference type="SAM" id="MobiDB-lite"/>
    </source>
</evidence>
<protein>
    <recommendedName>
        <fullName evidence="8">BHLH domain-containing protein</fullName>
    </recommendedName>
</protein>
<sequence length="354" mass="38949">MADDYQMGNGSWNFGLPSDLVDMKSRSPSGGGSPALHGGDQSTTGVLALSSESMDWNQSLFNGDKAESSFSSLLEEDMMSSNSSKFQKLLSGPASSEGDFEQINRGFSIDQPHFSQASSNDRTITSLQNLTTNFQGMNSGPGMLLSENRPVINYPYPSFGGYGASGNINTPFWNAPAPPAVPMANARSHFFTADQASCFDETLTKNTSEIRNLMSTKKNISEQIATYKRPRNETPSPLPVFKVRKEKMGDRVTALQQLVSPFGKTDTASVLSEAIEYIKFLHEQVNALLSNPYMKIGAHIQHQQNYDKSRHDLEGHRQDLISRGLCLVPVSSTFPMTHETTVDFWTPTFAASFR</sequence>
<dbReference type="Gene3D" id="4.10.280.10">
    <property type="entry name" value="Helix-loop-helix DNA-binding domain"/>
    <property type="match status" value="1"/>
</dbReference>
<dbReference type="InterPro" id="IPR045239">
    <property type="entry name" value="bHLH95_bHLH"/>
</dbReference>
<comment type="caution">
    <text evidence="9">The sequence shown here is derived from an EMBL/GenBank/DDBJ whole genome shotgun (WGS) entry which is preliminary data.</text>
</comment>
<gene>
    <name evidence="9" type="ORF">CASFOL_002184</name>
</gene>
<evidence type="ECO:0000256" key="3">
    <source>
        <dbReference type="ARBA" id="ARBA00023015"/>
    </source>
</evidence>
<dbReference type="CDD" id="cd11393">
    <property type="entry name" value="bHLH_AtbHLH_like"/>
    <property type="match status" value="1"/>
</dbReference>
<dbReference type="GO" id="GO:0003677">
    <property type="term" value="F:DNA binding"/>
    <property type="evidence" value="ECO:0007669"/>
    <property type="project" value="UniProtKB-KW"/>
</dbReference>
<evidence type="ECO:0000259" key="8">
    <source>
        <dbReference type="PROSITE" id="PS50888"/>
    </source>
</evidence>
<evidence type="ECO:0000313" key="9">
    <source>
        <dbReference type="EMBL" id="KAL3652503.1"/>
    </source>
</evidence>
<dbReference type="AlphaFoldDB" id="A0ABD3EDU5"/>
<accession>A0ABD3EDU5</accession>
<evidence type="ECO:0000256" key="4">
    <source>
        <dbReference type="ARBA" id="ARBA00023125"/>
    </source>
</evidence>
<evidence type="ECO:0000313" key="10">
    <source>
        <dbReference type="Proteomes" id="UP001632038"/>
    </source>
</evidence>
<keyword evidence="5" id="KW-0804">Transcription</keyword>
<proteinExistence type="predicted"/>
<evidence type="ECO:0000256" key="2">
    <source>
        <dbReference type="ARBA" id="ARBA00011738"/>
    </source>
</evidence>
<evidence type="ECO:0000256" key="1">
    <source>
        <dbReference type="ARBA" id="ARBA00004123"/>
    </source>
</evidence>
<dbReference type="InterPro" id="IPR045843">
    <property type="entry name" value="IND-like"/>
</dbReference>
<comment type="subunit">
    <text evidence="2">Homodimer.</text>
</comment>
<organism evidence="9 10">
    <name type="scientific">Castilleja foliolosa</name>
    <dbReference type="NCBI Taxonomy" id="1961234"/>
    <lineage>
        <taxon>Eukaryota</taxon>
        <taxon>Viridiplantae</taxon>
        <taxon>Streptophyta</taxon>
        <taxon>Embryophyta</taxon>
        <taxon>Tracheophyta</taxon>
        <taxon>Spermatophyta</taxon>
        <taxon>Magnoliopsida</taxon>
        <taxon>eudicotyledons</taxon>
        <taxon>Gunneridae</taxon>
        <taxon>Pentapetalae</taxon>
        <taxon>asterids</taxon>
        <taxon>lamiids</taxon>
        <taxon>Lamiales</taxon>
        <taxon>Orobanchaceae</taxon>
        <taxon>Pedicularideae</taxon>
        <taxon>Castillejinae</taxon>
        <taxon>Castilleja</taxon>
    </lineage>
</organism>
<dbReference type="PANTHER" id="PTHR16223:SF46">
    <property type="entry name" value="TRANSCRIPTION FACTOR BHLH123"/>
    <property type="match status" value="1"/>
</dbReference>
<dbReference type="PROSITE" id="PS50888">
    <property type="entry name" value="BHLH"/>
    <property type="match status" value="1"/>
</dbReference>
<feature type="region of interest" description="Disordered" evidence="7">
    <location>
        <begin position="19"/>
        <end position="43"/>
    </location>
</feature>
<evidence type="ECO:0000256" key="5">
    <source>
        <dbReference type="ARBA" id="ARBA00023163"/>
    </source>
</evidence>
<dbReference type="PANTHER" id="PTHR16223">
    <property type="entry name" value="TRANSCRIPTION FACTOR BHLH83-RELATED"/>
    <property type="match status" value="1"/>
</dbReference>
<keyword evidence="3" id="KW-0805">Transcription regulation</keyword>
<dbReference type="GO" id="GO:0005634">
    <property type="term" value="C:nucleus"/>
    <property type="evidence" value="ECO:0007669"/>
    <property type="project" value="UniProtKB-SubCell"/>
</dbReference>
<keyword evidence="6" id="KW-0539">Nucleus</keyword>
<evidence type="ECO:0000256" key="6">
    <source>
        <dbReference type="ARBA" id="ARBA00023242"/>
    </source>
</evidence>
<dbReference type="InterPro" id="IPR011598">
    <property type="entry name" value="bHLH_dom"/>
</dbReference>
<name>A0ABD3EDU5_9LAMI</name>
<dbReference type="EMBL" id="JAVIJP010000005">
    <property type="protein sequence ID" value="KAL3652503.1"/>
    <property type="molecule type" value="Genomic_DNA"/>
</dbReference>
<dbReference type="SUPFAM" id="SSF47459">
    <property type="entry name" value="HLH, helix-loop-helix DNA-binding domain"/>
    <property type="match status" value="1"/>
</dbReference>